<keyword evidence="7" id="KW-1185">Reference proteome</keyword>
<organism evidence="6 7">
    <name type="scientific">Candidatus Coxiella mudrowiae</name>
    <dbReference type="NCBI Taxonomy" id="2054173"/>
    <lineage>
        <taxon>Bacteria</taxon>
        <taxon>Pseudomonadati</taxon>
        <taxon>Pseudomonadota</taxon>
        <taxon>Gammaproteobacteria</taxon>
        <taxon>Legionellales</taxon>
        <taxon>Coxiellaceae</taxon>
        <taxon>Coxiella</taxon>
    </lineage>
</organism>
<evidence type="ECO:0000256" key="5">
    <source>
        <dbReference type="ARBA" id="ARBA00023186"/>
    </source>
</evidence>
<dbReference type="InterPro" id="IPR036714">
    <property type="entry name" value="SDH_sf"/>
</dbReference>
<dbReference type="Gene3D" id="1.10.150.250">
    <property type="entry name" value="Flavinator of succinate dehydrogenase"/>
    <property type="match status" value="1"/>
</dbReference>
<dbReference type="Pfam" id="PF03937">
    <property type="entry name" value="Sdh5"/>
    <property type="match status" value="1"/>
</dbReference>
<evidence type="ECO:0000313" key="6">
    <source>
        <dbReference type="EMBL" id="AKQ33722.1"/>
    </source>
</evidence>
<protein>
    <recommendedName>
        <fullName evidence="3">FAD assembly factor SdhE</fullName>
    </recommendedName>
</protein>
<evidence type="ECO:0000256" key="1">
    <source>
        <dbReference type="ARBA" id="ARBA00004496"/>
    </source>
</evidence>
<dbReference type="PANTHER" id="PTHR39585:SF1">
    <property type="entry name" value="FAD ASSEMBLY FACTOR SDHE"/>
    <property type="match status" value="1"/>
</dbReference>
<dbReference type="SUPFAM" id="SSF109910">
    <property type="entry name" value="YgfY-like"/>
    <property type="match status" value="1"/>
</dbReference>
<name>A0ABM5UUU1_9COXI</name>
<dbReference type="InterPro" id="IPR005631">
    <property type="entry name" value="SDH"/>
</dbReference>
<evidence type="ECO:0000256" key="4">
    <source>
        <dbReference type="ARBA" id="ARBA00022490"/>
    </source>
</evidence>
<keyword evidence="5" id="KW-0143">Chaperone</keyword>
<gene>
    <name evidence="6" type="ORF">CleRT_10430</name>
</gene>
<keyword evidence="4" id="KW-0963">Cytoplasm</keyword>
<dbReference type="Proteomes" id="UP000063965">
    <property type="component" value="Chromosome"/>
</dbReference>
<dbReference type="EMBL" id="CP011126">
    <property type="protein sequence ID" value="AKQ33722.1"/>
    <property type="molecule type" value="Genomic_DNA"/>
</dbReference>
<evidence type="ECO:0000256" key="2">
    <source>
        <dbReference type="ARBA" id="ARBA00008571"/>
    </source>
</evidence>
<evidence type="ECO:0000256" key="3">
    <source>
        <dbReference type="ARBA" id="ARBA00019418"/>
    </source>
</evidence>
<dbReference type="InterPro" id="IPR050531">
    <property type="entry name" value="SdhE_FAD_assembly_factor"/>
</dbReference>
<dbReference type="PANTHER" id="PTHR39585">
    <property type="entry name" value="FAD ASSEMBLY FACTOR SDHE"/>
    <property type="match status" value="1"/>
</dbReference>
<accession>A0ABM5UUU1</accession>
<dbReference type="RefSeq" id="WP_048875355.1">
    <property type="nucleotide sequence ID" value="NZ_CP011126.1"/>
</dbReference>
<proteinExistence type="inferred from homology"/>
<comment type="similarity">
    <text evidence="2">Belongs to the SdhE FAD assembly factor family.</text>
</comment>
<comment type="subcellular location">
    <subcellularLocation>
        <location evidence="1">Cytoplasm</location>
    </subcellularLocation>
</comment>
<sequence length="79" mass="9519">MDELLEARKIKWKCRRGMLELDILLERFYKNQFQILTAEEKKIFNRLLDEPDPLLYDWLLGHEIPSSPQFQSLVNKIVT</sequence>
<reference evidence="6 7" key="1">
    <citation type="journal article" date="2015" name="Genome Biol. Evol.">
        <title>Distinctive Genome Reduction Rates Revealed by Genomic Analyses of Two Coxiella-Like Endosymbionts in Ticks.</title>
        <authorList>
            <person name="Gottlieb Y."/>
            <person name="Lalzar I."/>
            <person name="Klasson L."/>
        </authorList>
    </citation>
    <scope>NUCLEOTIDE SEQUENCE [LARGE SCALE GENOMIC DNA]</scope>
    <source>
        <strain evidence="6 7">CRt</strain>
    </source>
</reference>
<evidence type="ECO:0000313" key="7">
    <source>
        <dbReference type="Proteomes" id="UP000063965"/>
    </source>
</evidence>